<comment type="caution">
    <text evidence="2">The sequence shown here is derived from an EMBL/GenBank/DDBJ whole genome shotgun (WGS) entry which is preliminary data.</text>
</comment>
<dbReference type="Proteomes" id="UP001165685">
    <property type="component" value="Unassembled WGS sequence"/>
</dbReference>
<evidence type="ECO:0000256" key="1">
    <source>
        <dbReference type="SAM" id="Phobius"/>
    </source>
</evidence>
<keyword evidence="1" id="KW-1133">Transmembrane helix</keyword>
<accession>A0ABT4TI70</accession>
<proteinExistence type="predicted"/>
<keyword evidence="3" id="KW-1185">Reference proteome</keyword>
<keyword evidence="1" id="KW-0812">Transmembrane</keyword>
<feature type="transmembrane region" description="Helical" evidence="1">
    <location>
        <begin position="20"/>
        <end position="44"/>
    </location>
</feature>
<dbReference type="Pfam" id="PF06182">
    <property type="entry name" value="ABC2_membrane_6"/>
    <property type="match status" value="1"/>
</dbReference>
<feature type="transmembrane region" description="Helical" evidence="1">
    <location>
        <begin position="141"/>
        <end position="163"/>
    </location>
</feature>
<protein>
    <submittedName>
        <fullName evidence="2">ABC-2 family transporter protein</fullName>
    </submittedName>
</protein>
<sequence>MRVYCAVFALGLRRYSTYRAATAAAVFTNVVFGLINASVLLALFHARPEINGYDATDAVTHVFVAQALMGPAAVMGPPLELAERIRTGEIAVDLMRPASPLAWWLSHDMGRAAFTVAARSVPTFAAGALVFPLALPDDPARWAWAAGTLVLASLIGFAFRYLYAASGFWLLDAKGVSAVSHLLAPVFAGMLIPLVLFPPPVADVLRVLPWAAMVQVPVEVFLGKDTVPGGGPAGALALQAAWAAVLLGLGALVTARAERRVVVQGG</sequence>
<gene>
    <name evidence="2" type="ORF">O4U47_07155</name>
</gene>
<dbReference type="RefSeq" id="WP_270676815.1">
    <property type="nucleotide sequence ID" value="NZ_JAQFWP010000009.1"/>
</dbReference>
<evidence type="ECO:0000313" key="3">
    <source>
        <dbReference type="Proteomes" id="UP001165685"/>
    </source>
</evidence>
<feature type="transmembrane region" description="Helical" evidence="1">
    <location>
        <begin position="175"/>
        <end position="197"/>
    </location>
</feature>
<feature type="transmembrane region" description="Helical" evidence="1">
    <location>
        <begin position="236"/>
        <end position="255"/>
    </location>
</feature>
<dbReference type="EMBL" id="JAQFWP010000009">
    <property type="protein sequence ID" value="MDA2804286.1"/>
    <property type="molecule type" value="Genomic_DNA"/>
</dbReference>
<reference evidence="2" key="1">
    <citation type="submission" date="2023-01" db="EMBL/GenBank/DDBJ databases">
        <title>Draft genome sequence of Nocardiopsis sp. LSu2-4 isolated from halophytes.</title>
        <authorList>
            <person name="Duangmal K."/>
            <person name="Chantavorakit T."/>
        </authorList>
    </citation>
    <scope>NUCLEOTIDE SEQUENCE</scope>
    <source>
        <strain evidence="2">LSu2-4</strain>
    </source>
</reference>
<dbReference type="PANTHER" id="PTHR36832">
    <property type="entry name" value="SLR1174 PROTEIN-RELATED"/>
    <property type="match status" value="1"/>
</dbReference>
<organism evidence="2 3">
    <name type="scientific">Nocardiopsis suaedae</name>
    <dbReference type="NCBI Taxonomy" id="3018444"/>
    <lineage>
        <taxon>Bacteria</taxon>
        <taxon>Bacillati</taxon>
        <taxon>Actinomycetota</taxon>
        <taxon>Actinomycetes</taxon>
        <taxon>Streptosporangiales</taxon>
        <taxon>Nocardiopsidaceae</taxon>
        <taxon>Nocardiopsis</taxon>
    </lineage>
</organism>
<evidence type="ECO:0000313" key="2">
    <source>
        <dbReference type="EMBL" id="MDA2804286.1"/>
    </source>
</evidence>
<name>A0ABT4TI70_9ACTN</name>
<keyword evidence="1" id="KW-0472">Membrane</keyword>
<dbReference type="InterPro" id="IPR010390">
    <property type="entry name" value="ABC-2_transporter-like"/>
</dbReference>
<dbReference type="PANTHER" id="PTHR36832:SF2">
    <property type="entry name" value="INTEGRAL MEMBRANE PROTEIN"/>
    <property type="match status" value="1"/>
</dbReference>